<comment type="caution">
    <text evidence="1">The sequence shown here is derived from an EMBL/GenBank/DDBJ whole genome shotgun (WGS) entry which is preliminary data.</text>
</comment>
<accession>A0A2V1K0T5</accession>
<keyword evidence="2" id="KW-1185">Reference proteome</keyword>
<gene>
    <name evidence="1" type="ORF">DD235_14755</name>
</gene>
<proteinExistence type="predicted"/>
<evidence type="ECO:0000313" key="1">
    <source>
        <dbReference type="EMBL" id="PWF21517.1"/>
    </source>
</evidence>
<dbReference type="Proteomes" id="UP000245212">
    <property type="component" value="Unassembled WGS sequence"/>
</dbReference>
<dbReference type="EMBL" id="QETA01000007">
    <property type="protein sequence ID" value="PWF21517.1"/>
    <property type="molecule type" value="Genomic_DNA"/>
</dbReference>
<organism evidence="1 2">
    <name type="scientific">Corticimicrobacter populi</name>
    <dbReference type="NCBI Taxonomy" id="2175229"/>
    <lineage>
        <taxon>Bacteria</taxon>
        <taxon>Pseudomonadati</taxon>
        <taxon>Pseudomonadota</taxon>
        <taxon>Betaproteobacteria</taxon>
        <taxon>Burkholderiales</taxon>
        <taxon>Alcaligenaceae</taxon>
        <taxon>Corticimicrobacter</taxon>
    </lineage>
</organism>
<dbReference type="AlphaFoldDB" id="A0A2V1K0T5"/>
<evidence type="ECO:0000313" key="2">
    <source>
        <dbReference type="Proteomes" id="UP000245212"/>
    </source>
</evidence>
<sequence length="74" mass="8328">MLSAGEEKQRLEVLHNFLKCGIFLIFWIFRHDVHLASHHGEVFMPSLSEQLVAGRKARGWTQAQLAGRGSAGVR</sequence>
<reference evidence="2" key="1">
    <citation type="submission" date="2018-05" db="EMBL/GenBank/DDBJ databases">
        <authorList>
            <person name="Li Y."/>
        </authorList>
    </citation>
    <scope>NUCLEOTIDE SEQUENCE [LARGE SCALE GENOMIC DNA]</scope>
    <source>
        <strain evidence="2">3d-2-2</strain>
    </source>
</reference>
<protein>
    <submittedName>
        <fullName evidence="1">Uncharacterized protein</fullName>
    </submittedName>
</protein>
<name>A0A2V1K0T5_9BURK</name>